<keyword evidence="1" id="KW-0812">Transmembrane</keyword>
<name>A0AAW6DK44_MEDGN</name>
<proteinExistence type="predicted"/>
<evidence type="ECO:0000313" key="2">
    <source>
        <dbReference type="EMBL" id="MDB8687961.1"/>
    </source>
</evidence>
<dbReference type="EMBL" id="JAQMLA010000057">
    <property type="protein sequence ID" value="MDB8687961.1"/>
    <property type="molecule type" value="Genomic_DNA"/>
</dbReference>
<dbReference type="RefSeq" id="WP_272108591.1">
    <property type="nucleotide sequence ID" value="NZ_JAQMLA010000057.1"/>
</dbReference>
<accession>A0AAW6DK44</accession>
<evidence type="ECO:0000313" key="3">
    <source>
        <dbReference type="Proteomes" id="UP001212160"/>
    </source>
</evidence>
<dbReference type="AlphaFoldDB" id="A0AAW6DK44"/>
<gene>
    <name evidence="2" type="ORF">PNW85_15030</name>
</gene>
<protein>
    <submittedName>
        <fullName evidence="2">Uncharacterized protein</fullName>
    </submittedName>
</protein>
<reference evidence="2" key="1">
    <citation type="submission" date="2023-01" db="EMBL/GenBank/DDBJ databases">
        <title>Human gut microbiome strain richness.</title>
        <authorList>
            <person name="Chen-Liaw A."/>
        </authorList>
    </citation>
    <scope>NUCLEOTIDE SEQUENCE</scope>
    <source>
        <strain evidence="2">RTP21484st1_H11_RTP21484_190118</strain>
    </source>
</reference>
<evidence type="ECO:0000256" key="1">
    <source>
        <dbReference type="SAM" id="Phobius"/>
    </source>
</evidence>
<keyword evidence="1" id="KW-1133">Transmembrane helix</keyword>
<sequence length="66" mass="7179">MNRRKIKKQLIKMNRKSTVLAMLILAYLAIVLAAPDVSVSTALHFTGVRIASVILSAALTSITNIK</sequence>
<organism evidence="2 3">
    <name type="scientific">Mediterraneibacter gnavus</name>
    <name type="common">Ruminococcus gnavus</name>
    <dbReference type="NCBI Taxonomy" id="33038"/>
    <lineage>
        <taxon>Bacteria</taxon>
        <taxon>Bacillati</taxon>
        <taxon>Bacillota</taxon>
        <taxon>Clostridia</taxon>
        <taxon>Lachnospirales</taxon>
        <taxon>Lachnospiraceae</taxon>
        <taxon>Mediterraneibacter</taxon>
    </lineage>
</organism>
<comment type="caution">
    <text evidence="2">The sequence shown here is derived from an EMBL/GenBank/DDBJ whole genome shotgun (WGS) entry which is preliminary data.</text>
</comment>
<feature type="transmembrane region" description="Helical" evidence="1">
    <location>
        <begin position="43"/>
        <end position="65"/>
    </location>
</feature>
<dbReference type="Proteomes" id="UP001212160">
    <property type="component" value="Unassembled WGS sequence"/>
</dbReference>
<keyword evidence="1" id="KW-0472">Membrane</keyword>